<accession>A0ACB9XF69</accession>
<sequence>WRLHHTPDGSHCLKNVFPFSENVTDSLPSVHILYRQYGVKVQTWQWRTGSLLGSHRKEMTIGMLENPGYTRGFRTQQCSYQAALPTATTGTALPSASNEGELISSPRLFTRRHTQLERDMVKVKMVSGDGSQLAEAMIV</sequence>
<evidence type="ECO:0000313" key="2">
    <source>
        <dbReference type="Proteomes" id="UP001057452"/>
    </source>
</evidence>
<protein>
    <submittedName>
        <fullName evidence="1">Uncharacterized protein</fullName>
    </submittedName>
</protein>
<reference evidence="1" key="1">
    <citation type="submission" date="2022-05" db="EMBL/GenBank/DDBJ databases">
        <title>Chromosome-level genome of Chaenocephalus aceratus.</title>
        <authorList>
            <person name="Park H."/>
        </authorList>
    </citation>
    <scope>NUCLEOTIDE SEQUENCE</scope>
    <source>
        <strain evidence="1">KU_202001</strain>
    </source>
</reference>
<proteinExistence type="predicted"/>
<evidence type="ECO:0000313" key="1">
    <source>
        <dbReference type="EMBL" id="KAI4825237.1"/>
    </source>
</evidence>
<dbReference type="Proteomes" id="UP001057452">
    <property type="component" value="Chromosome 6"/>
</dbReference>
<organism evidence="1 2">
    <name type="scientific">Chaenocephalus aceratus</name>
    <name type="common">Blackfin icefish</name>
    <name type="synonym">Chaenichthys aceratus</name>
    <dbReference type="NCBI Taxonomy" id="36190"/>
    <lineage>
        <taxon>Eukaryota</taxon>
        <taxon>Metazoa</taxon>
        <taxon>Chordata</taxon>
        <taxon>Craniata</taxon>
        <taxon>Vertebrata</taxon>
        <taxon>Euteleostomi</taxon>
        <taxon>Actinopterygii</taxon>
        <taxon>Neopterygii</taxon>
        <taxon>Teleostei</taxon>
        <taxon>Neoteleostei</taxon>
        <taxon>Acanthomorphata</taxon>
        <taxon>Eupercaria</taxon>
        <taxon>Perciformes</taxon>
        <taxon>Notothenioidei</taxon>
        <taxon>Channichthyidae</taxon>
        <taxon>Chaenocephalus</taxon>
    </lineage>
</organism>
<dbReference type="EMBL" id="CM043790">
    <property type="protein sequence ID" value="KAI4825237.1"/>
    <property type="molecule type" value="Genomic_DNA"/>
</dbReference>
<name>A0ACB9XF69_CHAAC</name>
<keyword evidence="2" id="KW-1185">Reference proteome</keyword>
<comment type="caution">
    <text evidence="1">The sequence shown here is derived from an EMBL/GenBank/DDBJ whole genome shotgun (WGS) entry which is preliminary data.</text>
</comment>
<gene>
    <name evidence="1" type="ORF">KUCAC02_020924</name>
</gene>
<feature type="non-terminal residue" evidence="1">
    <location>
        <position position="1"/>
    </location>
</feature>